<sequence length="613" mass="65058">MRRRDFLIGGAAATSWLLSSGALANRGKCAAVVIGVNKAGNLPKLSAAVSGARSVADWLKGAGFEVKLFVDESSPVKAAALFEAIDELVQRGTLDQLVVYFSGHGFLNAYAEYWMLSNAPQNPNEAVSLTESVVLAKETGIRSVVFISDACRSTPDSIGTSRVRGSLIFPNGDVSRNVRSEVDQFLAALPGSPALELPISQSAPAFEGIFTSCLLSAFQTPVSSLIKTVDGVRVITNRDLKSFLESEVVKQAERRSIKLQQKPDANIVSGDNTYLTPVADLGSLAGIPAPQWTINKFAAKTLQSAGAGPILNESLPTNAALPDPNDQCDPQDAFCIAIPSVGEFKRAQTRVVTANAAARRPSTTMSGHGEAELLVANTSFKQVETDGGVKAQILDPSRAVVLLRGKPAANVAVRFSDGSGTVVPAIRGFICSLAFDGIGVASVTYIRSRGPSDPNIDALHAAVTAAAQSGVFRIDGTRETAAQNARSFGDSIRVGKSADPTLGLYAAYAYSQADLIDQVRSVNDFMRSDLSIELFDVAMLSRERSGPALSEAKTVFPLFPMLSQGWNLLRVLQIQLPTALDEARNHLRPSLWTTFDPTGMDIVSTMVRQGNAG</sequence>
<dbReference type="Proteomes" id="UP000319949">
    <property type="component" value="Unassembled WGS sequence"/>
</dbReference>
<evidence type="ECO:0000256" key="1">
    <source>
        <dbReference type="SAM" id="SignalP"/>
    </source>
</evidence>
<dbReference type="Pfam" id="PF00656">
    <property type="entry name" value="Peptidase_C14"/>
    <property type="match status" value="1"/>
</dbReference>
<reference evidence="3 4" key="1">
    <citation type="submission" date="2019-06" db="EMBL/GenBank/DDBJ databases">
        <title>Genomic Encyclopedia of Type Strains, Phase IV (KMG-V): Genome sequencing to study the core and pangenomes of soil and plant-associated prokaryotes.</title>
        <authorList>
            <person name="Whitman W."/>
        </authorList>
    </citation>
    <scope>NUCLEOTIDE SEQUENCE [LARGE SCALE GENOMIC DNA]</scope>
    <source>
        <strain evidence="3 4">BR 510</strain>
    </source>
</reference>
<dbReference type="InterPro" id="IPR052039">
    <property type="entry name" value="Caspase-related_regulators"/>
</dbReference>
<dbReference type="InterPro" id="IPR029030">
    <property type="entry name" value="Caspase-like_dom_sf"/>
</dbReference>
<feature type="chain" id="PRO_5021925733" evidence="1">
    <location>
        <begin position="25"/>
        <end position="613"/>
    </location>
</feature>
<dbReference type="PANTHER" id="PTHR22576:SF37">
    <property type="entry name" value="MUCOSA-ASSOCIATED LYMPHOID TISSUE LYMPHOMA TRANSLOCATION PROTEIN 1"/>
    <property type="match status" value="1"/>
</dbReference>
<keyword evidence="4" id="KW-1185">Reference proteome</keyword>
<dbReference type="STRING" id="1803665.GCA_001641335_07300"/>
<evidence type="ECO:0000313" key="4">
    <source>
        <dbReference type="Proteomes" id="UP000319949"/>
    </source>
</evidence>
<accession>A0A560D1U0</accession>
<comment type="caution">
    <text evidence="3">The sequence shown here is derived from an EMBL/GenBank/DDBJ whole genome shotgun (WGS) entry which is preliminary data.</text>
</comment>
<dbReference type="OrthoDB" id="6022002at2"/>
<organism evidence="3 4">
    <name type="scientific">Bradyrhizobium stylosanthis</name>
    <dbReference type="NCBI Taxonomy" id="1803665"/>
    <lineage>
        <taxon>Bacteria</taxon>
        <taxon>Pseudomonadati</taxon>
        <taxon>Pseudomonadota</taxon>
        <taxon>Alphaproteobacteria</taxon>
        <taxon>Hyphomicrobiales</taxon>
        <taxon>Nitrobacteraceae</taxon>
        <taxon>Bradyrhizobium</taxon>
    </lineage>
</organism>
<dbReference type="RefSeq" id="WP_145669793.1">
    <property type="nucleotide sequence ID" value="NZ_VITK01000014.1"/>
</dbReference>
<gene>
    <name evidence="3" type="ORF">FBZ96_11473</name>
</gene>
<dbReference type="EMBL" id="VITK01000014">
    <property type="protein sequence ID" value="TWA91076.1"/>
    <property type="molecule type" value="Genomic_DNA"/>
</dbReference>
<proteinExistence type="predicted"/>
<name>A0A560D1U0_9BRAD</name>
<dbReference type="Gene3D" id="3.40.50.1460">
    <property type="match status" value="1"/>
</dbReference>
<dbReference type="GO" id="GO:0006508">
    <property type="term" value="P:proteolysis"/>
    <property type="evidence" value="ECO:0007669"/>
    <property type="project" value="InterPro"/>
</dbReference>
<feature type="domain" description="Peptidase C14 caspase" evidence="2">
    <location>
        <begin position="30"/>
        <end position="229"/>
    </location>
</feature>
<dbReference type="PANTHER" id="PTHR22576">
    <property type="entry name" value="MUCOSA ASSOCIATED LYMPHOID TISSUE LYMPHOMA TRANSLOCATION PROTEIN 1/PARACASPASE"/>
    <property type="match status" value="1"/>
</dbReference>
<keyword evidence="1" id="KW-0732">Signal</keyword>
<dbReference type="AlphaFoldDB" id="A0A560D1U0"/>
<dbReference type="InterPro" id="IPR011600">
    <property type="entry name" value="Pept_C14_caspase"/>
</dbReference>
<dbReference type="GO" id="GO:0004197">
    <property type="term" value="F:cysteine-type endopeptidase activity"/>
    <property type="evidence" value="ECO:0007669"/>
    <property type="project" value="InterPro"/>
</dbReference>
<evidence type="ECO:0000313" key="3">
    <source>
        <dbReference type="EMBL" id="TWA91076.1"/>
    </source>
</evidence>
<evidence type="ECO:0000259" key="2">
    <source>
        <dbReference type="Pfam" id="PF00656"/>
    </source>
</evidence>
<protein>
    <submittedName>
        <fullName evidence="3">Caspase domain-containing protein</fullName>
    </submittedName>
</protein>
<dbReference type="SUPFAM" id="SSF52129">
    <property type="entry name" value="Caspase-like"/>
    <property type="match status" value="1"/>
</dbReference>
<feature type="signal peptide" evidence="1">
    <location>
        <begin position="1"/>
        <end position="24"/>
    </location>
</feature>